<feature type="transmembrane region" description="Helical" evidence="5">
    <location>
        <begin position="208"/>
        <end position="231"/>
    </location>
</feature>
<name>A0ABW0GIV2_9MICO</name>
<protein>
    <submittedName>
        <fullName evidence="7">Calcium/sodium antiporter</fullName>
    </submittedName>
</protein>
<accession>A0ABW0GIV2</accession>
<dbReference type="Gene3D" id="1.20.1420.30">
    <property type="entry name" value="NCX, central ion-binding region"/>
    <property type="match status" value="1"/>
</dbReference>
<evidence type="ECO:0000256" key="3">
    <source>
        <dbReference type="ARBA" id="ARBA00022989"/>
    </source>
</evidence>
<evidence type="ECO:0000259" key="6">
    <source>
        <dbReference type="Pfam" id="PF01699"/>
    </source>
</evidence>
<evidence type="ECO:0000313" key="8">
    <source>
        <dbReference type="Proteomes" id="UP001596122"/>
    </source>
</evidence>
<evidence type="ECO:0000256" key="5">
    <source>
        <dbReference type="SAM" id="Phobius"/>
    </source>
</evidence>
<feature type="transmembrane region" description="Helical" evidence="5">
    <location>
        <begin position="66"/>
        <end position="91"/>
    </location>
</feature>
<evidence type="ECO:0000256" key="2">
    <source>
        <dbReference type="ARBA" id="ARBA00022692"/>
    </source>
</evidence>
<feature type="domain" description="Sodium/calcium exchanger membrane region" evidence="6">
    <location>
        <begin position="3"/>
        <end position="139"/>
    </location>
</feature>
<feature type="transmembrane region" description="Helical" evidence="5">
    <location>
        <begin position="27"/>
        <end position="46"/>
    </location>
</feature>
<dbReference type="NCBIfam" id="TIGR00367">
    <property type="entry name" value="calcium/sodium antiporter"/>
    <property type="match status" value="1"/>
</dbReference>
<dbReference type="Proteomes" id="UP001596122">
    <property type="component" value="Unassembled WGS sequence"/>
</dbReference>
<keyword evidence="8" id="KW-1185">Reference proteome</keyword>
<keyword evidence="2 5" id="KW-0812">Transmembrane</keyword>
<evidence type="ECO:0000256" key="1">
    <source>
        <dbReference type="ARBA" id="ARBA00004141"/>
    </source>
</evidence>
<comment type="subcellular location">
    <subcellularLocation>
        <location evidence="1">Membrane</location>
        <topology evidence="1">Multi-pass membrane protein</topology>
    </subcellularLocation>
</comment>
<organism evidence="7 8">
    <name type="scientific">Aquipuribacter nitratireducens</name>
    <dbReference type="NCBI Taxonomy" id="650104"/>
    <lineage>
        <taxon>Bacteria</taxon>
        <taxon>Bacillati</taxon>
        <taxon>Actinomycetota</taxon>
        <taxon>Actinomycetes</taxon>
        <taxon>Micrococcales</taxon>
        <taxon>Intrasporangiaceae</taxon>
        <taxon>Aquipuribacter</taxon>
    </lineage>
</organism>
<dbReference type="InterPro" id="IPR004837">
    <property type="entry name" value="NaCa_Exmemb"/>
</dbReference>
<dbReference type="PANTHER" id="PTHR10846:SF8">
    <property type="entry name" value="INNER MEMBRANE PROTEIN YRBG"/>
    <property type="match status" value="1"/>
</dbReference>
<feature type="transmembrane region" description="Helical" evidence="5">
    <location>
        <begin position="243"/>
        <end position="268"/>
    </location>
</feature>
<dbReference type="PANTHER" id="PTHR10846">
    <property type="entry name" value="SODIUM/POTASSIUM/CALCIUM EXCHANGER"/>
    <property type="match status" value="1"/>
</dbReference>
<feature type="transmembrane region" description="Helical" evidence="5">
    <location>
        <begin position="103"/>
        <end position="120"/>
    </location>
</feature>
<keyword evidence="3 5" id="KW-1133">Transmembrane helix</keyword>
<feature type="transmembrane region" description="Helical" evidence="5">
    <location>
        <begin position="303"/>
        <end position="322"/>
    </location>
</feature>
<feature type="transmembrane region" description="Helical" evidence="5">
    <location>
        <begin position="274"/>
        <end position="291"/>
    </location>
</feature>
<dbReference type="InterPro" id="IPR004481">
    <property type="entry name" value="K/Na/Ca-exchanger"/>
</dbReference>
<keyword evidence="4 5" id="KW-0472">Membrane</keyword>
<dbReference type="EMBL" id="JBHSLD010000004">
    <property type="protein sequence ID" value="MFC5379812.1"/>
    <property type="molecule type" value="Genomic_DNA"/>
</dbReference>
<evidence type="ECO:0000256" key="4">
    <source>
        <dbReference type="ARBA" id="ARBA00023136"/>
    </source>
</evidence>
<comment type="caution">
    <text evidence="7">The sequence shown here is derived from an EMBL/GenBank/DDBJ whole genome shotgun (WGS) entry which is preliminary data.</text>
</comment>
<dbReference type="InterPro" id="IPR044880">
    <property type="entry name" value="NCX_ion-bd_dom_sf"/>
</dbReference>
<dbReference type="RefSeq" id="WP_340269038.1">
    <property type="nucleotide sequence ID" value="NZ_JBBEOG010000003.1"/>
</dbReference>
<proteinExistence type="predicted"/>
<evidence type="ECO:0000313" key="7">
    <source>
        <dbReference type="EMBL" id="MFC5379812.1"/>
    </source>
</evidence>
<reference evidence="8" key="1">
    <citation type="journal article" date="2019" name="Int. J. Syst. Evol. Microbiol.">
        <title>The Global Catalogue of Microorganisms (GCM) 10K type strain sequencing project: providing services to taxonomists for standard genome sequencing and annotation.</title>
        <authorList>
            <consortium name="The Broad Institute Genomics Platform"/>
            <consortium name="The Broad Institute Genome Sequencing Center for Infectious Disease"/>
            <person name="Wu L."/>
            <person name="Ma J."/>
        </authorList>
    </citation>
    <scope>NUCLEOTIDE SEQUENCE [LARGE SCALE GENOMIC DNA]</scope>
    <source>
        <strain evidence="8">CCUG 43114</strain>
    </source>
</reference>
<feature type="domain" description="Sodium/calcium exchanger membrane region" evidence="6">
    <location>
        <begin position="174"/>
        <end position="314"/>
    </location>
</feature>
<feature type="transmembrane region" description="Helical" evidence="5">
    <location>
        <begin position="170"/>
        <end position="188"/>
    </location>
</feature>
<dbReference type="Pfam" id="PF01699">
    <property type="entry name" value="Na_Ca_ex"/>
    <property type="match status" value="2"/>
</dbReference>
<gene>
    <name evidence="7" type="ORF">ACFPJ6_03305</name>
</gene>
<sequence>MTAVLLAVGLLGLAAGGELLVRGGSGLGAWLGLGPLVVGLTLVSFATSAPELAVALDATLRGEPDLAFGGVLGSNVANLLLVLGASTVVAPLVVRPGVVRSDVLPLLVLSALAVVLALDLRYSRLDGLLLVGALVVHVVRAVRRRTARGPDPPVGPDDAGPRGPGAMTRLLGHLGLVVAGVAVLVVAADLVVRGALGVGAALGLDELTVGLTVVAVGTSLPELATSLVAVLRGQRDLALGNVLGSNVFNLGSVLGLSAVLSPVGVAVAGTALRVDLPVMVAATVAVLVMALTGTRLSRVEGGLLLVAYAVYVTSVVLLAGVAEPEGGTLGP</sequence>